<dbReference type="EMBL" id="CP080776">
    <property type="protein sequence ID" value="UWP95061.1"/>
    <property type="molecule type" value="Genomic_DNA"/>
</dbReference>
<dbReference type="Gene3D" id="3.20.20.450">
    <property type="entry name" value="EAL domain"/>
    <property type="match status" value="1"/>
</dbReference>
<evidence type="ECO:0000259" key="5">
    <source>
        <dbReference type="PROSITE" id="PS50887"/>
    </source>
</evidence>
<protein>
    <submittedName>
        <fullName evidence="6">EAL domain-containing protein</fullName>
    </submittedName>
</protein>
<dbReference type="SUPFAM" id="SSF141868">
    <property type="entry name" value="EAL domain-like"/>
    <property type="match status" value="1"/>
</dbReference>
<dbReference type="InterPro" id="IPR013656">
    <property type="entry name" value="PAS_4"/>
</dbReference>
<dbReference type="SUPFAM" id="SSF55073">
    <property type="entry name" value="Nucleotide cyclase"/>
    <property type="match status" value="1"/>
</dbReference>
<evidence type="ECO:0000313" key="7">
    <source>
        <dbReference type="Proteomes" id="UP001057991"/>
    </source>
</evidence>
<dbReference type="InterPro" id="IPR001633">
    <property type="entry name" value="EAL_dom"/>
</dbReference>
<dbReference type="PROSITE" id="PS50112">
    <property type="entry name" value="PAS"/>
    <property type="match status" value="2"/>
</dbReference>
<feature type="domain" description="PAS" evidence="2">
    <location>
        <begin position="478"/>
        <end position="548"/>
    </location>
</feature>
<dbReference type="NCBIfam" id="TIGR00229">
    <property type="entry name" value="sensory_box"/>
    <property type="match status" value="2"/>
</dbReference>
<dbReference type="Pfam" id="PF08448">
    <property type="entry name" value="PAS_4"/>
    <property type="match status" value="1"/>
</dbReference>
<dbReference type="SMART" id="SM00267">
    <property type="entry name" value="GGDEF"/>
    <property type="match status" value="1"/>
</dbReference>
<dbReference type="PANTHER" id="PTHR44757">
    <property type="entry name" value="DIGUANYLATE CYCLASE DGCP"/>
    <property type="match status" value="1"/>
</dbReference>
<dbReference type="SUPFAM" id="SSF55785">
    <property type="entry name" value="PYP-like sensor domain (PAS domain)"/>
    <property type="match status" value="2"/>
</dbReference>
<evidence type="ECO:0000259" key="3">
    <source>
        <dbReference type="PROSITE" id="PS50113"/>
    </source>
</evidence>
<dbReference type="InterPro" id="IPR000014">
    <property type="entry name" value="PAS"/>
</dbReference>
<dbReference type="InterPro" id="IPR000700">
    <property type="entry name" value="PAS-assoc_C"/>
</dbReference>
<dbReference type="Proteomes" id="UP001057991">
    <property type="component" value="Chromosome"/>
</dbReference>
<feature type="domain" description="EAL" evidence="4">
    <location>
        <begin position="776"/>
        <end position="1031"/>
    </location>
</feature>
<dbReference type="InterPro" id="IPR029787">
    <property type="entry name" value="Nucleotide_cyclase"/>
</dbReference>
<evidence type="ECO:0000313" key="6">
    <source>
        <dbReference type="EMBL" id="UWP95061.1"/>
    </source>
</evidence>
<dbReference type="Pfam" id="PF13426">
    <property type="entry name" value="PAS_9"/>
    <property type="match status" value="1"/>
</dbReference>
<feature type="region of interest" description="Disordered" evidence="1">
    <location>
        <begin position="213"/>
        <end position="240"/>
    </location>
</feature>
<dbReference type="NCBIfam" id="TIGR00254">
    <property type="entry name" value="GGDEF"/>
    <property type="match status" value="1"/>
</dbReference>
<dbReference type="InterPro" id="IPR000160">
    <property type="entry name" value="GGDEF_dom"/>
</dbReference>
<dbReference type="InterPro" id="IPR035965">
    <property type="entry name" value="PAS-like_dom_sf"/>
</dbReference>
<feature type="domain" description="PAS" evidence="2">
    <location>
        <begin position="361"/>
        <end position="431"/>
    </location>
</feature>
<evidence type="ECO:0000256" key="1">
    <source>
        <dbReference type="SAM" id="MobiDB-lite"/>
    </source>
</evidence>
<dbReference type="CDD" id="cd01949">
    <property type="entry name" value="GGDEF"/>
    <property type="match status" value="1"/>
</dbReference>
<dbReference type="Pfam" id="PF00563">
    <property type="entry name" value="EAL"/>
    <property type="match status" value="1"/>
</dbReference>
<dbReference type="InterPro" id="IPR043128">
    <property type="entry name" value="Rev_trsase/Diguanyl_cyclase"/>
</dbReference>
<dbReference type="CDD" id="cd00130">
    <property type="entry name" value="PAS"/>
    <property type="match status" value="2"/>
</dbReference>
<dbReference type="GO" id="GO:0003824">
    <property type="term" value="F:catalytic activity"/>
    <property type="evidence" value="ECO:0007669"/>
    <property type="project" value="UniProtKB-ARBA"/>
</dbReference>
<dbReference type="CDD" id="cd01948">
    <property type="entry name" value="EAL"/>
    <property type="match status" value="1"/>
</dbReference>
<gene>
    <name evidence="6" type="ORF">K3X48_12835</name>
</gene>
<dbReference type="SMART" id="SM00052">
    <property type="entry name" value="EAL"/>
    <property type="match status" value="1"/>
</dbReference>
<dbReference type="RefSeq" id="WP_259805872.1">
    <property type="nucleotide sequence ID" value="NZ_CP080776.1"/>
</dbReference>
<dbReference type="InterPro" id="IPR052155">
    <property type="entry name" value="Biofilm_reg_signaling"/>
</dbReference>
<accession>A0A9Q9H978</accession>
<dbReference type="SMART" id="SM00091">
    <property type="entry name" value="PAS"/>
    <property type="match status" value="2"/>
</dbReference>
<sequence length="1045" mass="115750">MKTLHARLRSVLLLLALPTVVLVVLQAFFERREVLIGIGEQAERTAGALALEQKQFMDEARQFLMRLARSPQVRDAQQCSAFLAEVVDLNPTYDNLAVARADGELLCNAPAPPRAVNVQDRPYFRQARDQRRFSVSMMRGEMQGERAAGLPDMTFAYPIQPDGADGPVVGVVVAAVAPKRWAPQRDLLTAPKAVISYVVEEAQRVVALAPRRGEVLGQAPPPPEGGRGQNGAERNGVVAGPDGQRRLFRHERVFEDDAGAVLYVGVGLPIDAALAVANWRAFLGLALLFGFGGGLLWLVRHVTQRAILQPLQDLKQEVANDAVWAPHASCSANVEEFGFLSAEFAKAKGGRLAAEKAEHMRQEQLEAVLDALPDLYFRLDRNYLVLDYKAREHDDLLFPPEEFLGRNMEDLLPSEAAQKFRENIERHQQSQDMVSWDYSLDINGETRHFEARACPVHGGRETILIVRNITNRRNAEEAMRLAAMVYESSSEGMIVTDAAHHILTTNPALTRLVGQDDKALIGRNLRSLLPAPMRRKLRNGFARARAGGKGWGGEVQILCRAGRSIPVWLTINAIFDKTHSPYRYVILVRDMTAQKKANETIWKQAHIDVLTGLLNRAALGEYLEDVIRDASAGRKEIALLFMDLDGLKQVNDRLGHAAGDQVLKRVSDRLRNCLDQGVTIARYGGDEFIVVLDQGHIAEQAQIVETLLEEIAIPFGIEKDVVHLTGSLGIARYPTDAVTAEDLISAADQAMYVAKSGGRNRAVPFSSGMRRAAVEKMNLVSALQKAVHNRQMDVHFQPIIDLKTGKICKAEALLRWHSDSLGQVPPAQFIPLAEEAGLIDRLGDLVFEQCCEALPSLRRCFGPAFQISINVSPLQLISSIKGFQSWLQRLEESGQRGDGFIIEITENALLETQGPLVGKLDTLQRAGFQLALDDFGKGYSSLFYFLKYKIDYLKIDQAFVRDLSGNNTAETLCRSMVEMAHRLNVQVVAEGIETENQCAFLAQIGADFGQGYLFEHPVPLKDLLNSREGERVTRVAKAKAKAFRT</sequence>
<dbReference type="CDD" id="cd12914">
    <property type="entry name" value="PDC1_DGC_like"/>
    <property type="match status" value="1"/>
</dbReference>
<dbReference type="PROSITE" id="PS50113">
    <property type="entry name" value="PAC"/>
    <property type="match status" value="1"/>
</dbReference>
<dbReference type="PROSITE" id="PS50887">
    <property type="entry name" value="GGDEF"/>
    <property type="match status" value="1"/>
</dbReference>
<dbReference type="FunFam" id="3.30.70.270:FF:000001">
    <property type="entry name" value="Diguanylate cyclase domain protein"/>
    <property type="match status" value="1"/>
</dbReference>
<feature type="domain" description="PAC" evidence="3">
    <location>
        <begin position="551"/>
        <end position="603"/>
    </location>
</feature>
<evidence type="ECO:0000259" key="4">
    <source>
        <dbReference type="PROSITE" id="PS50883"/>
    </source>
</evidence>
<dbReference type="Pfam" id="PF00990">
    <property type="entry name" value="GGDEF"/>
    <property type="match status" value="1"/>
</dbReference>
<dbReference type="PROSITE" id="PS50883">
    <property type="entry name" value="EAL"/>
    <property type="match status" value="1"/>
</dbReference>
<proteinExistence type="predicted"/>
<dbReference type="AlphaFoldDB" id="A0A9Q9H978"/>
<feature type="domain" description="GGDEF" evidence="5">
    <location>
        <begin position="635"/>
        <end position="767"/>
    </location>
</feature>
<dbReference type="InterPro" id="IPR035919">
    <property type="entry name" value="EAL_sf"/>
</dbReference>
<evidence type="ECO:0000259" key="2">
    <source>
        <dbReference type="PROSITE" id="PS50112"/>
    </source>
</evidence>
<dbReference type="PANTHER" id="PTHR44757:SF2">
    <property type="entry name" value="BIOFILM ARCHITECTURE MAINTENANCE PROTEIN MBAA"/>
    <property type="match status" value="1"/>
</dbReference>
<dbReference type="Gene3D" id="3.30.70.270">
    <property type="match status" value="1"/>
</dbReference>
<dbReference type="Gene3D" id="3.30.450.20">
    <property type="entry name" value="PAS domain"/>
    <property type="match status" value="3"/>
</dbReference>
<reference evidence="6" key="1">
    <citation type="submission" date="2021-08" db="EMBL/GenBank/DDBJ databases">
        <authorList>
            <person name="Nwanade C."/>
            <person name="Wang M."/>
            <person name="Masoudi A."/>
            <person name="Yu Z."/>
            <person name="Liu J."/>
        </authorList>
    </citation>
    <scope>NUCLEOTIDE SEQUENCE</scope>
    <source>
        <strain evidence="6">S056</strain>
    </source>
</reference>
<organism evidence="6 7">
    <name type="scientific">Aliiroseovarius crassostreae</name>
    <dbReference type="NCBI Taxonomy" id="154981"/>
    <lineage>
        <taxon>Bacteria</taxon>
        <taxon>Pseudomonadati</taxon>
        <taxon>Pseudomonadota</taxon>
        <taxon>Alphaproteobacteria</taxon>
        <taxon>Rhodobacterales</taxon>
        <taxon>Paracoccaceae</taxon>
        <taxon>Aliiroseovarius</taxon>
    </lineage>
</organism>
<name>A0A9Q9H978_9RHOB</name>